<evidence type="ECO:0000256" key="3">
    <source>
        <dbReference type="ARBA" id="ARBA00007970"/>
    </source>
</evidence>
<comment type="cofactor">
    <cofactor evidence="1 9">
        <name>pyridoxal 5'-phosphate</name>
        <dbReference type="ChEBI" id="CHEBI:597326"/>
    </cofactor>
</comment>
<evidence type="ECO:0000256" key="1">
    <source>
        <dbReference type="ARBA" id="ARBA00001933"/>
    </source>
</evidence>
<dbReference type="GO" id="GO:0004400">
    <property type="term" value="F:histidinol-phosphate transaminase activity"/>
    <property type="evidence" value="ECO:0007669"/>
    <property type="project" value="UniProtKB-EC"/>
</dbReference>
<evidence type="ECO:0000256" key="8">
    <source>
        <dbReference type="ARBA" id="ARBA00047481"/>
    </source>
</evidence>
<evidence type="ECO:0000256" key="4">
    <source>
        <dbReference type="ARBA" id="ARBA00011738"/>
    </source>
</evidence>
<dbReference type="InterPro" id="IPR015421">
    <property type="entry name" value="PyrdxlP-dep_Trfase_major"/>
</dbReference>
<dbReference type="EC" id="2.6.1.9" evidence="9"/>
<dbReference type="Proteomes" id="UP001161497">
    <property type="component" value="Chromosome"/>
</dbReference>
<evidence type="ECO:0000313" key="12">
    <source>
        <dbReference type="Proteomes" id="UP001161497"/>
    </source>
</evidence>
<evidence type="ECO:0000256" key="2">
    <source>
        <dbReference type="ARBA" id="ARBA00005011"/>
    </source>
</evidence>
<evidence type="ECO:0000256" key="5">
    <source>
        <dbReference type="ARBA" id="ARBA00022576"/>
    </source>
</evidence>
<sequence length="374" mass="41659">MTNIISTQINPSLTKLTPYEPGKPIEELAREYGFSPNEIIKLASNENPLGPSPFAAEAIARNLHKIHLYPDGNGYALKKALAASLGIDPENIVLGNGSNEIIELLFHLFASSSTEEVIFSKYAFAVYKLMAELFGASFKEVDDLSFSHDLHAMLHSIGPKTKLIFIANPNNPTGTRIPNEQLYDFLDTVPEHVVVAIDEAYIDFVPDPPQTLSFIKKRENIVILRTFSKMHGLAGLRIGYGIAPKSIANYLQRARQPFNTNFLAQVAATASLEDKQHILQTLKITEEGKKRLEDGFNRLGLRFIPSSANFILVHVGDGDYVFKSFLKRGIIIRPMKSYGLAEWVRITIGTPEQLSKLLEAFPSILLPLRTLNKK</sequence>
<keyword evidence="12" id="KW-1185">Reference proteome</keyword>
<evidence type="ECO:0000313" key="11">
    <source>
        <dbReference type="EMBL" id="CAI9086553.1"/>
    </source>
</evidence>
<dbReference type="InterPro" id="IPR005861">
    <property type="entry name" value="HisP_aminotrans"/>
</dbReference>
<dbReference type="InterPro" id="IPR050106">
    <property type="entry name" value="HistidinolP_aminotransfase"/>
</dbReference>
<keyword evidence="7 9" id="KW-0663">Pyridoxal phosphate</keyword>
<name>A0ABM9IFQ1_9BACT</name>
<keyword evidence="6 9" id="KW-0808">Transferase</keyword>
<keyword evidence="9" id="KW-0028">Amino-acid biosynthesis</keyword>
<feature type="domain" description="Aminotransferase class I/classII large" evidence="10">
    <location>
        <begin position="38"/>
        <end position="361"/>
    </location>
</feature>
<dbReference type="PANTHER" id="PTHR43643:SF3">
    <property type="entry name" value="HISTIDINOL-PHOSPHATE AMINOTRANSFERASE"/>
    <property type="match status" value="1"/>
</dbReference>
<organism evidence="11 12">
    <name type="scientific">Candidatus Methylacidiphilum fumarolicum</name>
    <dbReference type="NCBI Taxonomy" id="591154"/>
    <lineage>
        <taxon>Bacteria</taxon>
        <taxon>Pseudomonadati</taxon>
        <taxon>Verrucomicrobiota</taxon>
        <taxon>Methylacidiphilae</taxon>
        <taxon>Methylacidiphilales</taxon>
        <taxon>Methylacidiphilaceae</taxon>
        <taxon>Methylacidiphilum (ex Ratnadevi et al. 2023)</taxon>
    </lineage>
</organism>
<dbReference type="Gene3D" id="3.90.1150.10">
    <property type="entry name" value="Aspartate Aminotransferase, domain 1"/>
    <property type="match status" value="1"/>
</dbReference>
<dbReference type="SUPFAM" id="SSF53383">
    <property type="entry name" value="PLP-dependent transferases"/>
    <property type="match status" value="1"/>
</dbReference>
<dbReference type="Gene3D" id="3.40.640.10">
    <property type="entry name" value="Type I PLP-dependent aspartate aminotransferase-like (Major domain)"/>
    <property type="match status" value="1"/>
</dbReference>
<dbReference type="CDD" id="cd00609">
    <property type="entry name" value="AAT_like"/>
    <property type="match status" value="1"/>
</dbReference>
<keyword evidence="9" id="KW-0368">Histidine biosynthesis</keyword>
<comment type="pathway">
    <text evidence="2 9">Amino-acid biosynthesis; L-histidine biosynthesis; L-histidine from 5-phospho-alpha-D-ribose 1-diphosphate: step 7/9.</text>
</comment>
<feature type="modified residue" description="N6-(pyridoxal phosphate)lysine" evidence="9">
    <location>
        <position position="229"/>
    </location>
</feature>
<keyword evidence="5 9" id="KW-0032">Aminotransferase</keyword>
<dbReference type="InterPro" id="IPR015422">
    <property type="entry name" value="PyrdxlP-dep_Trfase_small"/>
</dbReference>
<evidence type="ECO:0000259" key="10">
    <source>
        <dbReference type="Pfam" id="PF00155"/>
    </source>
</evidence>
<dbReference type="NCBIfam" id="TIGR01141">
    <property type="entry name" value="hisC"/>
    <property type="match status" value="1"/>
</dbReference>
<gene>
    <name evidence="9 11" type="primary">hisC</name>
    <name evidence="11" type="ORF">MFUM_2243</name>
</gene>
<evidence type="ECO:0000256" key="6">
    <source>
        <dbReference type="ARBA" id="ARBA00022679"/>
    </source>
</evidence>
<proteinExistence type="inferred from homology"/>
<dbReference type="InterPro" id="IPR015424">
    <property type="entry name" value="PyrdxlP-dep_Trfase"/>
</dbReference>
<accession>A0ABM9IFQ1</accession>
<comment type="similarity">
    <text evidence="3 9">Belongs to the class-II pyridoxal-phosphate-dependent aminotransferase family. Histidinol-phosphate aminotransferase subfamily.</text>
</comment>
<reference evidence="11" key="1">
    <citation type="submission" date="2023-03" db="EMBL/GenBank/DDBJ databases">
        <authorList>
            <person name="Cremers G."/>
            <person name="Picone N."/>
        </authorList>
    </citation>
    <scope>NUCLEOTIDE SEQUENCE</scope>
    <source>
        <strain evidence="11">Sample_alias</strain>
    </source>
</reference>
<evidence type="ECO:0000256" key="7">
    <source>
        <dbReference type="ARBA" id="ARBA00022898"/>
    </source>
</evidence>
<dbReference type="PANTHER" id="PTHR43643">
    <property type="entry name" value="HISTIDINOL-PHOSPHATE AMINOTRANSFERASE 2"/>
    <property type="match status" value="1"/>
</dbReference>
<comment type="catalytic activity">
    <reaction evidence="8 9">
        <text>L-histidinol phosphate + 2-oxoglutarate = 3-(imidazol-4-yl)-2-oxopropyl phosphate + L-glutamate</text>
        <dbReference type="Rhea" id="RHEA:23744"/>
        <dbReference type="ChEBI" id="CHEBI:16810"/>
        <dbReference type="ChEBI" id="CHEBI:29985"/>
        <dbReference type="ChEBI" id="CHEBI:57766"/>
        <dbReference type="ChEBI" id="CHEBI:57980"/>
        <dbReference type="EC" id="2.6.1.9"/>
    </reaction>
</comment>
<dbReference type="RefSeq" id="WP_009058236.1">
    <property type="nucleotide sequence ID" value="NZ_JAHXRZ010000001.1"/>
</dbReference>
<dbReference type="Pfam" id="PF00155">
    <property type="entry name" value="Aminotran_1_2"/>
    <property type="match status" value="1"/>
</dbReference>
<dbReference type="InterPro" id="IPR004839">
    <property type="entry name" value="Aminotransferase_I/II_large"/>
</dbReference>
<protein>
    <recommendedName>
        <fullName evidence="9">Histidinol-phosphate aminotransferase</fullName>
        <ecNumber evidence="9">2.6.1.9</ecNumber>
    </recommendedName>
    <alternativeName>
        <fullName evidence="9">Imidazole acetol-phosphate transaminase</fullName>
    </alternativeName>
</protein>
<dbReference type="EMBL" id="OX458932">
    <property type="protein sequence ID" value="CAI9086553.1"/>
    <property type="molecule type" value="Genomic_DNA"/>
</dbReference>
<comment type="subunit">
    <text evidence="4 9">Homodimer.</text>
</comment>
<dbReference type="HAMAP" id="MF_01023">
    <property type="entry name" value="HisC_aminotrans_2"/>
    <property type="match status" value="1"/>
</dbReference>
<evidence type="ECO:0000256" key="9">
    <source>
        <dbReference type="HAMAP-Rule" id="MF_01023"/>
    </source>
</evidence>